<evidence type="ECO:0000256" key="2">
    <source>
        <dbReference type="ARBA" id="ARBA00004496"/>
    </source>
</evidence>
<dbReference type="EMBL" id="CM001441">
    <property type="protein sequence ID" value="EHQ90891.1"/>
    <property type="molecule type" value="Genomic_DNA"/>
</dbReference>
<evidence type="ECO:0000256" key="5">
    <source>
        <dbReference type="ARBA" id="ARBA00022438"/>
    </source>
</evidence>
<evidence type="ECO:0000259" key="10">
    <source>
        <dbReference type="Pfam" id="PF12697"/>
    </source>
</evidence>
<dbReference type="Pfam" id="PF12697">
    <property type="entry name" value="Abhydrolase_6"/>
    <property type="match status" value="1"/>
</dbReference>
<dbReference type="AlphaFoldDB" id="H5XX23"/>
<gene>
    <name evidence="11" type="ORF">DesyoDRAFT_3909</name>
</gene>
<dbReference type="STRING" id="768710.DesyoDRAFT_3909"/>
<dbReference type="eggNOG" id="COG1506">
    <property type="taxonomic scope" value="Bacteria"/>
</dbReference>
<dbReference type="PANTHER" id="PTHR43722">
    <property type="entry name" value="PROLINE IMINOPEPTIDASE"/>
    <property type="match status" value="1"/>
</dbReference>
<keyword evidence="6" id="KW-0963">Cytoplasm</keyword>
<dbReference type="GO" id="GO:0016746">
    <property type="term" value="F:acyltransferase activity"/>
    <property type="evidence" value="ECO:0007669"/>
    <property type="project" value="UniProtKB-KW"/>
</dbReference>
<evidence type="ECO:0000256" key="8">
    <source>
        <dbReference type="ARBA" id="ARBA00022801"/>
    </source>
</evidence>
<dbReference type="InterPro" id="IPR000073">
    <property type="entry name" value="AB_hydrolase_1"/>
</dbReference>
<keyword evidence="7" id="KW-0645">Protease</keyword>
<protein>
    <recommendedName>
        <fullName evidence="4">prolyl aminopeptidase</fullName>
        <ecNumber evidence="4">3.4.11.5</ecNumber>
    </recommendedName>
    <alternativeName>
        <fullName evidence="9">Prolyl aminopeptidase</fullName>
    </alternativeName>
</protein>
<comment type="similarity">
    <text evidence="3">Belongs to the peptidase S33 family.</text>
</comment>
<evidence type="ECO:0000256" key="7">
    <source>
        <dbReference type="ARBA" id="ARBA00022670"/>
    </source>
</evidence>
<reference evidence="11 12" key="1">
    <citation type="submission" date="2011-11" db="EMBL/GenBank/DDBJ databases">
        <title>The Noncontiguous Finished genome of Desulfosporosinus youngiae DSM 17734.</title>
        <authorList>
            <consortium name="US DOE Joint Genome Institute (JGI-PGF)"/>
            <person name="Lucas S."/>
            <person name="Han J."/>
            <person name="Lapidus A."/>
            <person name="Cheng J.-F."/>
            <person name="Goodwin L."/>
            <person name="Pitluck S."/>
            <person name="Peters L."/>
            <person name="Ovchinnikova G."/>
            <person name="Lu M."/>
            <person name="Land M.L."/>
            <person name="Hauser L."/>
            <person name="Pester M."/>
            <person name="Spring S."/>
            <person name="Ollivier B."/>
            <person name="Rattei T."/>
            <person name="Klenk H.-P."/>
            <person name="Wagner M."/>
            <person name="Loy A."/>
            <person name="Woyke T.J."/>
        </authorList>
    </citation>
    <scope>NUCLEOTIDE SEQUENCE [LARGE SCALE GENOMIC DNA]</scope>
    <source>
        <strain evidence="11 12">DSM 17734</strain>
    </source>
</reference>
<name>H5XX23_9FIRM</name>
<dbReference type="GO" id="GO:0006508">
    <property type="term" value="P:proteolysis"/>
    <property type="evidence" value="ECO:0007669"/>
    <property type="project" value="UniProtKB-KW"/>
</dbReference>
<dbReference type="InterPro" id="IPR029058">
    <property type="entry name" value="AB_hydrolase_fold"/>
</dbReference>
<keyword evidence="12" id="KW-1185">Reference proteome</keyword>
<keyword evidence="8 11" id="KW-0378">Hydrolase</keyword>
<dbReference type="GO" id="GO:0005737">
    <property type="term" value="C:cytoplasm"/>
    <property type="evidence" value="ECO:0007669"/>
    <property type="project" value="UniProtKB-SubCell"/>
</dbReference>
<dbReference type="OrthoDB" id="53505at2"/>
<accession>H5XX23</accession>
<evidence type="ECO:0000313" key="12">
    <source>
        <dbReference type="Proteomes" id="UP000005104"/>
    </source>
</evidence>
<dbReference type="Gene3D" id="3.40.50.1820">
    <property type="entry name" value="alpha/beta hydrolase"/>
    <property type="match status" value="1"/>
</dbReference>
<dbReference type="InterPro" id="IPR005944">
    <property type="entry name" value="Pro_iminopeptidase"/>
</dbReference>
<dbReference type="Proteomes" id="UP000005104">
    <property type="component" value="Chromosome"/>
</dbReference>
<dbReference type="GO" id="GO:0004177">
    <property type="term" value="F:aminopeptidase activity"/>
    <property type="evidence" value="ECO:0007669"/>
    <property type="project" value="UniProtKB-KW"/>
</dbReference>
<keyword evidence="11" id="KW-0808">Transferase</keyword>
<dbReference type="PRINTS" id="PR00793">
    <property type="entry name" value="PROAMNOPTASE"/>
</dbReference>
<evidence type="ECO:0000256" key="4">
    <source>
        <dbReference type="ARBA" id="ARBA00012568"/>
    </source>
</evidence>
<evidence type="ECO:0000256" key="9">
    <source>
        <dbReference type="ARBA" id="ARBA00029605"/>
    </source>
</evidence>
<dbReference type="HOGENOM" id="CLU_049285_1_1_9"/>
<proteinExistence type="inferred from homology"/>
<dbReference type="EC" id="3.4.11.5" evidence="4"/>
<evidence type="ECO:0000256" key="3">
    <source>
        <dbReference type="ARBA" id="ARBA00010088"/>
    </source>
</evidence>
<evidence type="ECO:0000313" key="11">
    <source>
        <dbReference type="EMBL" id="EHQ90891.1"/>
    </source>
</evidence>
<keyword evidence="5" id="KW-0031">Aminopeptidase</keyword>
<sequence>MKRKITRRTMKFIMFAVILGLLFPTWTPSIKGYENSISVLKQIELNGSKHEVLIRGNDRENPAIIFVHGGPGCPEIAYVRKYQGFLEQNFTIIQYDQRGSGKSYHFTEDYSNLSISLLVDDLLALTDYIRNELKKDKVILAGHSFGSVVGIKAAYRAPEKYIGYLGIGQVGDFWAGELEALEYCLLQAKTQKNRLDINAIEARRESILNHREEFPRNFVWKYGGGARLINEKRDLALGLLFSPEYNYFDAIRYAAGLFKSDKTLWQEIRQSNLPEEVPELKIPCYFVSGNYDYLTPIENANNYLKSIIAPKKEFIVFEDSAHFPQFEEKEKFFDLMNELNNSWK</sequence>
<dbReference type="SUPFAM" id="SSF53474">
    <property type="entry name" value="alpha/beta-Hydrolases"/>
    <property type="match status" value="1"/>
</dbReference>
<comment type="catalytic activity">
    <reaction evidence="1">
        <text>Release of N-terminal proline from a peptide.</text>
        <dbReference type="EC" id="3.4.11.5"/>
    </reaction>
</comment>
<dbReference type="PANTHER" id="PTHR43722:SF1">
    <property type="entry name" value="PROLINE IMINOPEPTIDASE"/>
    <property type="match status" value="1"/>
</dbReference>
<organism evidence="11 12">
    <name type="scientific">Desulfosporosinus youngiae DSM 17734</name>
    <dbReference type="NCBI Taxonomy" id="768710"/>
    <lineage>
        <taxon>Bacteria</taxon>
        <taxon>Bacillati</taxon>
        <taxon>Bacillota</taxon>
        <taxon>Clostridia</taxon>
        <taxon>Eubacteriales</taxon>
        <taxon>Desulfitobacteriaceae</taxon>
        <taxon>Desulfosporosinus</taxon>
    </lineage>
</organism>
<comment type="subcellular location">
    <subcellularLocation>
        <location evidence="2">Cytoplasm</location>
    </subcellularLocation>
</comment>
<feature type="domain" description="AB hydrolase-1" evidence="10">
    <location>
        <begin position="64"/>
        <end position="334"/>
    </location>
</feature>
<keyword evidence="11" id="KW-0012">Acyltransferase</keyword>
<evidence type="ECO:0000256" key="6">
    <source>
        <dbReference type="ARBA" id="ARBA00022490"/>
    </source>
</evidence>
<dbReference type="RefSeq" id="WP_007785521.1">
    <property type="nucleotide sequence ID" value="NZ_CM001441.1"/>
</dbReference>
<evidence type="ECO:0000256" key="1">
    <source>
        <dbReference type="ARBA" id="ARBA00001585"/>
    </source>
</evidence>
<dbReference type="InterPro" id="IPR002410">
    <property type="entry name" value="Peptidase_S33"/>
</dbReference>